<evidence type="ECO:0000256" key="1">
    <source>
        <dbReference type="ARBA" id="ARBA00011975"/>
    </source>
</evidence>
<dbReference type="Gene3D" id="3.90.120.10">
    <property type="entry name" value="DNA Methylase, subunit A, domain 2"/>
    <property type="match status" value="1"/>
</dbReference>
<sequence>MERTNSLSEIQGKPHYTIIMSENISSDSSKSKVERVESMKKYQKRAELLRGSFQNIGRAKWVDSTDVDDDGFTYNVVDLFSGAGGLTLGFEEANYNSVLGIEHDEDAAATYEHNFENATQLNKDIREVTAQEVREAIGDKEIHVLLAGFPCPGFSIAGERDPEDERNFLYQEIIRLIDAIDPWFLVMENVPGITTIEDGKAYDAILDDFEDAGYPLATQILEAADYEVPQIRSRSVFIGNKFGLENPYPKKVLSEEEYLECDTYISDLKDTARDPSINHEWTDHRDDTIERISEVDPGESLYDSYKDAWKRQYPGAPCMAIKENHGGVHIHPELDRCISAREMARLQTFPDDFHFEGRMKRTFVQIGNAVPVNLAKHVALGLRPTLDEVREDHIENA</sequence>
<dbReference type="EMBL" id="FOCX01000003">
    <property type="protein sequence ID" value="SEN50070.1"/>
    <property type="molecule type" value="Genomic_DNA"/>
</dbReference>
<organism evidence="6 7">
    <name type="scientific">Halorientalis persicus</name>
    <dbReference type="NCBI Taxonomy" id="1367881"/>
    <lineage>
        <taxon>Archaea</taxon>
        <taxon>Methanobacteriati</taxon>
        <taxon>Methanobacteriota</taxon>
        <taxon>Stenosarchaea group</taxon>
        <taxon>Halobacteria</taxon>
        <taxon>Halobacteriales</taxon>
        <taxon>Haloarculaceae</taxon>
        <taxon>Halorientalis</taxon>
    </lineage>
</organism>
<evidence type="ECO:0000256" key="5">
    <source>
        <dbReference type="RuleBase" id="RU000416"/>
    </source>
</evidence>
<gene>
    <name evidence="6" type="ORF">SAMN05216388_1003264</name>
</gene>
<keyword evidence="2 6" id="KW-0489">Methyltransferase</keyword>
<accession>A0A1H8H220</accession>
<dbReference type="Proteomes" id="UP000198775">
    <property type="component" value="Unassembled WGS sequence"/>
</dbReference>
<dbReference type="SUPFAM" id="SSF53335">
    <property type="entry name" value="S-adenosyl-L-methionine-dependent methyltransferases"/>
    <property type="match status" value="1"/>
</dbReference>
<reference evidence="7" key="1">
    <citation type="submission" date="2016-10" db="EMBL/GenBank/DDBJ databases">
        <authorList>
            <person name="Varghese N."/>
            <person name="Submissions S."/>
        </authorList>
    </citation>
    <scope>NUCLEOTIDE SEQUENCE [LARGE SCALE GENOMIC DNA]</scope>
    <source>
        <strain evidence="7">IBRC-M 10043</strain>
    </source>
</reference>
<dbReference type="PANTHER" id="PTHR10629:SF52">
    <property type="entry name" value="DNA (CYTOSINE-5)-METHYLTRANSFERASE 1"/>
    <property type="match status" value="1"/>
</dbReference>
<evidence type="ECO:0000313" key="6">
    <source>
        <dbReference type="EMBL" id="SEN50070.1"/>
    </source>
</evidence>
<protein>
    <recommendedName>
        <fullName evidence="1">DNA (cytosine-5-)-methyltransferase</fullName>
        <ecNumber evidence="1">2.1.1.37</ecNumber>
    </recommendedName>
</protein>
<dbReference type="PROSITE" id="PS51679">
    <property type="entry name" value="SAM_MT_C5"/>
    <property type="match status" value="1"/>
</dbReference>
<name>A0A1H8H220_9EURY</name>
<dbReference type="InterPro" id="IPR050390">
    <property type="entry name" value="C5-Methyltransferase"/>
</dbReference>
<comment type="similarity">
    <text evidence="5">Belongs to the class I-like SAM-binding methyltransferase superfamily. C5-methyltransferase family.</text>
</comment>
<evidence type="ECO:0000256" key="2">
    <source>
        <dbReference type="ARBA" id="ARBA00022603"/>
    </source>
</evidence>
<dbReference type="NCBIfam" id="TIGR00675">
    <property type="entry name" value="dcm"/>
    <property type="match status" value="1"/>
</dbReference>
<keyword evidence="4" id="KW-0949">S-adenosyl-L-methionine</keyword>
<evidence type="ECO:0000256" key="3">
    <source>
        <dbReference type="ARBA" id="ARBA00022679"/>
    </source>
</evidence>
<dbReference type="InterPro" id="IPR001525">
    <property type="entry name" value="C5_MeTfrase"/>
</dbReference>
<keyword evidence="3 6" id="KW-0808">Transferase</keyword>
<dbReference type="GO" id="GO:0003677">
    <property type="term" value="F:DNA binding"/>
    <property type="evidence" value="ECO:0007669"/>
    <property type="project" value="TreeGrafter"/>
</dbReference>
<evidence type="ECO:0000256" key="4">
    <source>
        <dbReference type="ARBA" id="ARBA00022691"/>
    </source>
</evidence>
<dbReference type="InterPro" id="IPR029063">
    <property type="entry name" value="SAM-dependent_MTases_sf"/>
</dbReference>
<dbReference type="PRINTS" id="PR00105">
    <property type="entry name" value="C5METTRFRASE"/>
</dbReference>
<dbReference type="Pfam" id="PF00145">
    <property type="entry name" value="DNA_methylase"/>
    <property type="match status" value="1"/>
</dbReference>
<dbReference type="EC" id="2.1.1.37" evidence="1"/>
<dbReference type="PANTHER" id="PTHR10629">
    <property type="entry name" value="CYTOSINE-SPECIFIC METHYLTRANSFERASE"/>
    <property type="match status" value="1"/>
</dbReference>
<dbReference type="GO" id="GO:0003886">
    <property type="term" value="F:DNA (cytosine-5-)-methyltransferase activity"/>
    <property type="evidence" value="ECO:0007669"/>
    <property type="project" value="UniProtKB-EC"/>
</dbReference>
<dbReference type="GO" id="GO:0044027">
    <property type="term" value="P:negative regulation of gene expression via chromosomal CpG island methylation"/>
    <property type="evidence" value="ECO:0007669"/>
    <property type="project" value="TreeGrafter"/>
</dbReference>
<keyword evidence="7" id="KW-1185">Reference proteome</keyword>
<dbReference type="GO" id="GO:0032259">
    <property type="term" value="P:methylation"/>
    <property type="evidence" value="ECO:0007669"/>
    <property type="project" value="UniProtKB-KW"/>
</dbReference>
<dbReference type="Gene3D" id="3.40.50.150">
    <property type="entry name" value="Vaccinia Virus protein VP39"/>
    <property type="match status" value="1"/>
</dbReference>
<proteinExistence type="inferred from homology"/>
<dbReference type="AlphaFoldDB" id="A0A1H8H220"/>
<evidence type="ECO:0000313" key="7">
    <source>
        <dbReference type="Proteomes" id="UP000198775"/>
    </source>
</evidence>